<comment type="caution">
    <text evidence="2">The sequence shown here is derived from an EMBL/GenBank/DDBJ whole genome shotgun (WGS) entry which is preliminary data.</text>
</comment>
<gene>
    <name evidence="2" type="ORF">DFH07DRAFT_782604</name>
</gene>
<dbReference type="AlphaFoldDB" id="A0AAD7HRV5"/>
<keyword evidence="3" id="KW-1185">Reference proteome</keyword>
<feature type="compositionally biased region" description="Basic and acidic residues" evidence="1">
    <location>
        <begin position="189"/>
        <end position="199"/>
    </location>
</feature>
<feature type="compositionally biased region" description="Basic and acidic residues" evidence="1">
    <location>
        <begin position="323"/>
        <end position="343"/>
    </location>
</feature>
<accession>A0AAD7HRV5</accession>
<organism evidence="2 3">
    <name type="scientific">Mycena maculata</name>
    <dbReference type="NCBI Taxonomy" id="230809"/>
    <lineage>
        <taxon>Eukaryota</taxon>
        <taxon>Fungi</taxon>
        <taxon>Dikarya</taxon>
        <taxon>Basidiomycota</taxon>
        <taxon>Agaricomycotina</taxon>
        <taxon>Agaricomycetes</taxon>
        <taxon>Agaricomycetidae</taxon>
        <taxon>Agaricales</taxon>
        <taxon>Marasmiineae</taxon>
        <taxon>Mycenaceae</taxon>
        <taxon>Mycena</taxon>
    </lineage>
</organism>
<protein>
    <submittedName>
        <fullName evidence="2">Uncharacterized protein</fullName>
    </submittedName>
</protein>
<evidence type="ECO:0000313" key="2">
    <source>
        <dbReference type="EMBL" id="KAJ7726813.1"/>
    </source>
</evidence>
<dbReference type="EMBL" id="JARJLG010000216">
    <property type="protein sequence ID" value="KAJ7726813.1"/>
    <property type="molecule type" value="Genomic_DNA"/>
</dbReference>
<evidence type="ECO:0000313" key="3">
    <source>
        <dbReference type="Proteomes" id="UP001215280"/>
    </source>
</evidence>
<sequence>MAPTYSVFCTPTSTTGRALYSERGAEEEEQPEREQQRVGGLQAQVRMNKSALRGVRTMEDFVRFSDVARPRSFSTHFKVFPRCNFQKRSLAALSAFRTRPLKFCLAPANVPTLDFRRGRRRDETETIAEQVILLCSNRPVSEVLQDPDFRNFICEAFQKFKGLRPSVGSTGRRPVDDGYNVTVPSVEPRRADSRRDGMTRRRVASKSGAFRPKNARSIKHSAKKALERGLICSLSTAGQIRLPQMNRNIICGTSEVPKDRYCPKMRVPFRDPSRRTDPSRPSRLWQFAAKDGPKIHDGFLKGPGWTCSECEDTIPKSRIPPVNKRDVSEGPRLRREGVNTERT</sequence>
<feature type="region of interest" description="Disordered" evidence="1">
    <location>
        <begin position="189"/>
        <end position="218"/>
    </location>
</feature>
<dbReference type="Proteomes" id="UP001215280">
    <property type="component" value="Unassembled WGS sequence"/>
</dbReference>
<reference evidence="2" key="1">
    <citation type="submission" date="2023-03" db="EMBL/GenBank/DDBJ databases">
        <title>Massive genome expansion in bonnet fungi (Mycena s.s.) driven by repeated elements and novel gene families across ecological guilds.</title>
        <authorList>
            <consortium name="Lawrence Berkeley National Laboratory"/>
            <person name="Harder C.B."/>
            <person name="Miyauchi S."/>
            <person name="Viragh M."/>
            <person name="Kuo A."/>
            <person name="Thoen E."/>
            <person name="Andreopoulos B."/>
            <person name="Lu D."/>
            <person name="Skrede I."/>
            <person name="Drula E."/>
            <person name="Henrissat B."/>
            <person name="Morin E."/>
            <person name="Kohler A."/>
            <person name="Barry K."/>
            <person name="LaButti K."/>
            <person name="Morin E."/>
            <person name="Salamov A."/>
            <person name="Lipzen A."/>
            <person name="Mereny Z."/>
            <person name="Hegedus B."/>
            <person name="Baldrian P."/>
            <person name="Stursova M."/>
            <person name="Weitz H."/>
            <person name="Taylor A."/>
            <person name="Grigoriev I.V."/>
            <person name="Nagy L.G."/>
            <person name="Martin F."/>
            <person name="Kauserud H."/>
        </authorList>
    </citation>
    <scope>NUCLEOTIDE SEQUENCE</scope>
    <source>
        <strain evidence="2">CBHHK188m</strain>
    </source>
</reference>
<feature type="region of interest" description="Disordered" evidence="1">
    <location>
        <begin position="315"/>
        <end position="343"/>
    </location>
</feature>
<proteinExistence type="predicted"/>
<evidence type="ECO:0000256" key="1">
    <source>
        <dbReference type="SAM" id="MobiDB-lite"/>
    </source>
</evidence>
<name>A0AAD7HRV5_9AGAR</name>